<dbReference type="EMBL" id="EU016625">
    <property type="protein sequence ID" value="ABZ08270.1"/>
    <property type="molecule type" value="Genomic_DNA"/>
</dbReference>
<proteinExistence type="predicted"/>
<reference evidence="1" key="1">
    <citation type="journal article" date="2008" name="ISME J.">
        <title>Genomic patterns of recombination, clonal divergence and environment in marine microbial populations.</title>
        <authorList>
            <person name="Konstantinidis K.T."/>
            <person name="Delong E.F."/>
        </authorList>
    </citation>
    <scope>NUCLEOTIDE SEQUENCE</scope>
</reference>
<dbReference type="AlphaFoldDB" id="B3T6R1"/>
<evidence type="ECO:0000313" key="1">
    <source>
        <dbReference type="EMBL" id="ABZ08270.1"/>
    </source>
</evidence>
<gene>
    <name evidence="1" type="ORF">ALOHA_HF4000APKG2K17ctg1g27</name>
</gene>
<sequence>MSERPKSAIPKYRATAKERQTTTVVDFIVASRVGHCTRLNSAMTSLKNCRILLNIIRFAIELETF</sequence>
<name>B3T6R1_9ZZZZ</name>
<protein>
    <submittedName>
        <fullName evidence="1">Uncharacterized protein</fullName>
    </submittedName>
</protein>
<organism evidence="1">
    <name type="scientific">uncultured marine microorganism HF4000_APKG2K17</name>
    <dbReference type="NCBI Taxonomy" id="455547"/>
    <lineage>
        <taxon>unclassified sequences</taxon>
        <taxon>environmental samples</taxon>
    </lineage>
</organism>
<accession>B3T6R1</accession>